<dbReference type="InterPro" id="IPR036097">
    <property type="entry name" value="HisK_dim/P_sf"/>
</dbReference>
<evidence type="ECO:0000256" key="10">
    <source>
        <dbReference type="ARBA" id="ARBA00039401"/>
    </source>
</evidence>
<reference evidence="12 13" key="1">
    <citation type="submission" date="2020-06" db="EMBL/GenBank/DDBJ databases">
        <authorList>
            <person name="Jo H."/>
        </authorList>
    </citation>
    <scope>NUCLEOTIDE SEQUENCE [LARGE SCALE GENOMIC DNA]</scope>
    <source>
        <strain evidence="12 13">I46</strain>
    </source>
</reference>
<evidence type="ECO:0000256" key="7">
    <source>
        <dbReference type="ARBA" id="ARBA00022777"/>
    </source>
</evidence>
<dbReference type="Gene3D" id="3.30.450.40">
    <property type="match status" value="1"/>
</dbReference>
<dbReference type="InterPro" id="IPR003018">
    <property type="entry name" value="GAF"/>
</dbReference>
<keyword evidence="4" id="KW-0597">Phosphoprotein</keyword>
<dbReference type="InterPro" id="IPR005467">
    <property type="entry name" value="His_kinase_dom"/>
</dbReference>
<dbReference type="GO" id="GO:0030295">
    <property type="term" value="F:protein kinase activator activity"/>
    <property type="evidence" value="ECO:0007669"/>
    <property type="project" value="TreeGrafter"/>
</dbReference>
<evidence type="ECO:0000256" key="5">
    <source>
        <dbReference type="ARBA" id="ARBA00022679"/>
    </source>
</evidence>
<dbReference type="Pfam" id="PF00512">
    <property type="entry name" value="HisKA"/>
    <property type="match status" value="1"/>
</dbReference>
<evidence type="ECO:0000256" key="6">
    <source>
        <dbReference type="ARBA" id="ARBA00022741"/>
    </source>
</evidence>
<keyword evidence="6" id="KW-0547">Nucleotide-binding</keyword>
<dbReference type="Pfam" id="PF01590">
    <property type="entry name" value="GAF"/>
    <property type="match status" value="1"/>
</dbReference>
<evidence type="ECO:0000256" key="9">
    <source>
        <dbReference type="ARBA" id="ARBA00023012"/>
    </source>
</evidence>
<dbReference type="GO" id="GO:0005524">
    <property type="term" value="F:ATP binding"/>
    <property type="evidence" value="ECO:0007669"/>
    <property type="project" value="UniProtKB-KW"/>
</dbReference>
<dbReference type="Gene3D" id="1.10.287.130">
    <property type="match status" value="1"/>
</dbReference>
<dbReference type="SMART" id="SM00388">
    <property type="entry name" value="HisKA"/>
    <property type="match status" value="1"/>
</dbReference>
<dbReference type="InterPro" id="IPR003594">
    <property type="entry name" value="HATPase_dom"/>
</dbReference>
<dbReference type="PROSITE" id="PS50109">
    <property type="entry name" value="HIS_KIN"/>
    <property type="match status" value="1"/>
</dbReference>
<evidence type="ECO:0000256" key="1">
    <source>
        <dbReference type="ARBA" id="ARBA00000085"/>
    </source>
</evidence>
<evidence type="ECO:0000256" key="4">
    <source>
        <dbReference type="ARBA" id="ARBA00022553"/>
    </source>
</evidence>
<protein>
    <recommendedName>
        <fullName evidence="10">Sensor-like histidine kinase SenX3</fullName>
        <ecNumber evidence="3">2.7.13.3</ecNumber>
    </recommendedName>
</protein>
<evidence type="ECO:0000256" key="3">
    <source>
        <dbReference type="ARBA" id="ARBA00012438"/>
    </source>
</evidence>
<evidence type="ECO:0000313" key="13">
    <source>
        <dbReference type="Proteomes" id="UP000509638"/>
    </source>
</evidence>
<dbReference type="SUPFAM" id="SSF55781">
    <property type="entry name" value="GAF domain-like"/>
    <property type="match status" value="1"/>
</dbReference>
<dbReference type="SUPFAM" id="SSF55874">
    <property type="entry name" value="ATPase domain of HSP90 chaperone/DNA topoisomerase II/histidine kinase"/>
    <property type="match status" value="1"/>
</dbReference>
<dbReference type="InterPro" id="IPR050351">
    <property type="entry name" value="BphY/WalK/GraS-like"/>
</dbReference>
<sequence length="398" mass="42195">MVSQLDITRREAIDAYHVIGEAPSPDLQGIVRLAATVCGVDTAVINIIDDRSQHQIAAVGFEPAVCSREDSMCAAVIARPGRVVVPDARLDERFATNPFVTGEVAHVRFYASSPLITPAGVAIGTLCVFNESVGDLDESRREALDLLAHQVVDLLELRRISRQLSSSNDQLSRFAGQISHDLRNPLTALSGFLELAIDSPDMDNAPDVARVLARAESAAERMNDMISDILAYARAGGASPQRSRIDLAAVVNAVIEDLDASIAGSGAGVRVDVDIEPVGDATLLRAVLQNLVANALKFTAAAGRVPEVAVVAHPVHGGWRITVDDNGPGVPVADRERVFALMERGDIEAEGLGIGLSTCRRVIEAHGGRIGLDESPAGGARVWILLPDQSEQTPPRSG</sequence>
<evidence type="ECO:0000256" key="8">
    <source>
        <dbReference type="ARBA" id="ARBA00022840"/>
    </source>
</evidence>
<name>A0A7D5F4N3_9MICO</name>
<dbReference type="CDD" id="cd00082">
    <property type="entry name" value="HisKA"/>
    <property type="match status" value="1"/>
</dbReference>
<feature type="domain" description="Histidine kinase" evidence="11">
    <location>
        <begin position="177"/>
        <end position="390"/>
    </location>
</feature>
<dbReference type="InterPro" id="IPR004358">
    <property type="entry name" value="Sig_transdc_His_kin-like_C"/>
</dbReference>
<dbReference type="EMBL" id="CP058316">
    <property type="protein sequence ID" value="QLD11387.1"/>
    <property type="molecule type" value="Genomic_DNA"/>
</dbReference>
<dbReference type="PRINTS" id="PR00344">
    <property type="entry name" value="BCTRLSENSOR"/>
</dbReference>
<comment type="catalytic activity">
    <reaction evidence="1">
        <text>ATP + protein L-histidine = ADP + protein N-phospho-L-histidine.</text>
        <dbReference type="EC" id="2.7.13.3"/>
    </reaction>
</comment>
<dbReference type="Gene3D" id="3.30.565.10">
    <property type="entry name" value="Histidine kinase-like ATPase, C-terminal domain"/>
    <property type="match status" value="1"/>
</dbReference>
<dbReference type="SMART" id="SM00065">
    <property type="entry name" value="GAF"/>
    <property type="match status" value="1"/>
</dbReference>
<organism evidence="12 13">
    <name type="scientific">Microbacterium oleivorans</name>
    <dbReference type="NCBI Taxonomy" id="273677"/>
    <lineage>
        <taxon>Bacteria</taxon>
        <taxon>Bacillati</taxon>
        <taxon>Actinomycetota</taxon>
        <taxon>Actinomycetes</taxon>
        <taxon>Micrococcales</taxon>
        <taxon>Microbacteriaceae</taxon>
        <taxon>Microbacterium</taxon>
    </lineage>
</organism>
<keyword evidence="7 12" id="KW-0418">Kinase</keyword>
<evidence type="ECO:0000256" key="2">
    <source>
        <dbReference type="ARBA" id="ARBA00004236"/>
    </source>
</evidence>
<dbReference type="SMART" id="SM00387">
    <property type="entry name" value="HATPase_c"/>
    <property type="match status" value="1"/>
</dbReference>
<dbReference type="InterPro" id="IPR036890">
    <property type="entry name" value="HATPase_C_sf"/>
</dbReference>
<dbReference type="AlphaFoldDB" id="A0A7D5F4N3"/>
<accession>A0A7D5F4N3</accession>
<dbReference type="SUPFAM" id="SSF47384">
    <property type="entry name" value="Homodimeric domain of signal transducing histidine kinase"/>
    <property type="match status" value="1"/>
</dbReference>
<dbReference type="GO" id="GO:0000156">
    <property type="term" value="F:phosphorelay response regulator activity"/>
    <property type="evidence" value="ECO:0007669"/>
    <property type="project" value="TreeGrafter"/>
</dbReference>
<evidence type="ECO:0000313" key="12">
    <source>
        <dbReference type="EMBL" id="QLD11387.1"/>
    </source>
</evidence>
<dbReference type="RefSeq" id="WP_178011293.1">
    <property type="nucleotide sequence ID" value="NZ_CP058316.1"/>
</dbReference>
<dbReference type="Proteomes" id="UP000509638">
    <property type="component" value="Chromosome"/>
</dbReference>
<dbReference type="EC" id="2.7.13.3" evidence="3"/>
<keyword evidence="8" id="KW-0067">ATP-binding</keyword>
<dbReference type="InterPro" id="IPR003661">
    <property type="entry name" value="HisK_dim/P_dom"/>
</dbReference>
<keyword evidence="9" id="KW-0902">Two-component regulatory system</keyword>
<comment type="subcellular location">
    <subcellularLocation>
        <location evidence="2">Cell membrane</location>
    </subcellularLocation>
</comment>
<keyword evidence="5" id="KW-0808">Transferase</keyword>
<proteinExistence type="predicted"/>
<dbReference type="InterPro" id="IPR029016">
    <property type="entry name" value="GAF-like_dom_sf"/>
</dbReference>
<gene>
    <name evidence="12" type="ORF">HW566_06120</name>
</gene>
<evidence type="ECO:0000259" key="11">
    <source>
        <dbReference type="PROSITE" id="PS50109"/>
    </source>
</evidence>
<dbReference type="PANTHER" id="PTHR42878:SF7">
    <property type="entry name" value="SENSOR HISTIDINE KINASE GLRK"/>
    <property type="match status" value="1"/>
</dbReference>
<dbReference type="GO" id="GO:0007234">
    <property type="term" value="P:osmosensory signaling via phosphorelay pathway"/>
    <property type="evidence" value="ECO:0007669"/>
    <property type="project" value="TreeGrafter"/>
</dbReference>
<dbReference type="Pfam" id="PF02518">
    <property type="entry name" value="HATPase_c"/>
    <property type="match status" value="1"/>
</dbReference>
<dbReference type="GO" id="GO:0005886">
    <property type="term" value="C:plasma membrane"/>
    <property type="evidence" value="ECO:0007669"/>
    <property type="project" value="UniProtKB-SubCell"/>
</dbReference>
<dbReference type="GO" id="GO:0000155">
    <property type="term" value="F:phosphorelay sensor kinase activity"/>
    <property type="evidence" value="ECO:0007669"/>
    <property type="project" value="InterPro"/>
</dbReference>
<dbReference type="PANTHER" id="PTHR42878">
    <property type="entry name" value="TWO-COMPONENT HISTIDINE KINASE"/>
    <property type="match status" value="1"/>
</dbReference>